<reference evidence="8 9" key="1">
    <citation type="journal article" date="2015" name="Nature">
        <title>rRNA introns, odd ribosomes, and small enigmatic genomes across a large radiation of phyla.</title>
        <authorList>
            <person name="Brown C.T."/>
            <person name="Hug L.A."/>
            <person name="Thomas B.C."/>
            <person name="Sharon I."/>
            <person name="Castelle C.J."/>
            <person name="Singh A."/>
            <person name="Wilkins M.J."/>
            <person name="Williams K.H."/>
            <person name="Banfield J.F."/>
        </authorList>
    </citation>
    <scope>NUCLEOTIDE SEQUENCE [LARGE SCALE GENOMIC DNA]</scope>
</reference>
<dbReference type="InterPro" id="IPR007016">
    <property type="entry name" value="O-antigen_ligase-rel_domated"/>
</dbReference>
<dbReference type="AlphaFoldDB" id="A0A0G1ZVD8"/>
<dbReference type="PANTHER" id="PTHR37422:SF13">
    <property type="entry name" value="LIPOPOLYSACCHARIDE BIOSYNTHESIS PROTEIN PA4999-RELATED"/>
    <property type="match status" value="1"/>
</dbReference>
<keyword evidence="4 6" id="KW-0472">Membrane</keyword>
<dbReference type="PANTHER" id="PTHR37422">
    <property type="entry name" value="TEICHURONIC ACID BIOSYNTHESIS PROTEIN TUAE"/>
    <property type="match status" value="1"/>
</dbReference>
<proteinExistence type="predicted"/>
<organism evidence="8 9">
    <name type="scientific">Candidatus Uhrbacteria bacterium GW2011_GWA2_52_8d</name>
    <dbReference type="NCBI Taxonomy" id="1618979"/>
    <lineage>
        <taxon>Bacteria</taxon>
        <taxon>Candidatus Uhriibacteriota</taxon>
    </lineage>
</organism>
<sequence length="545" mass="60344">MTISDNHLTRTLGVLLSLALISPLFFWPSVYAPFSSPTLIGFLFFVELSLPVYLILATQRNNPLTYIRQPTILALIVLTLILILTSFTGVDRLNSFLGTIQRPLGIVVWIHGLIFVLALLELFARDVKWKSHTVTLVILMATLICLYALGEGWIWPAFVGNEGRVGSILGNPTFLASFLILPCFFSFARSLESTKKTRLFLALAGGLMLVVILQTGTRGALLGLIAGFIVWAILWLWSGKKTMKQKASSAWKLSAIALATLLSLWIMSPSSVFERLTSTDDENIHLRLIYWDMAVDGWLDHPVLGVGPGNFYVVADPRFTSDLYAYTNVWPDKPHNTLLEYLATSGLLGGLAWLTLLGLLVRRTWRQRQHPASFALLAGLVAYTVQGLFFFDGISDWILFLFLVAWLGTAPPARTSHPRRLEARESQNRALRNSRLVVGGLGVLMMVVGITTLILPLRAQVVAAGKNELPQTGIVIDDMLVSKTASTRASETTTDQPDRIDEALTLYARTIARHPLRQAEAAGRPLDTQGRPALPAQRHRALVER</sequence>
<feature type="transmembrane region" description="Helical" evidence="6">
    <location>
        <begin position="397"/>
        <end position="415"/>
    </location>
</feature>
<feature type="non-terminal residue" evidence="8">
    <location>
        <position position="545"/>
    </location>
</feature>
<dbReference type="Pfam" id="PF04932">
    <property type="entry name" value="Wzy_C"/>
    <property type="match status" value="1"/>
</dbReference>
<evidence type="ECO:0000256" key="3">
    <source>
        <dbReference type="ARBA" id="ARBA00022989"/>
    </source>
</evidence>
<comment type="subcellular location">
    <subcellularLocation>
        <location evidence="1">Membrane</location>
        <topology evidence="1">Multi-pass membrane protein</topology>
    </subcellularLocation>
</comment>
<feature type="transmembrane region" description="Helical" evidence="6">
    <location>
        <begin position="436"/>
        <end position="457"/>
    </location>
</feature>
<name>A0A0G1ZVD8_9BACT</name>
<feature type="transmembrane region" description="Helical" evidence="6">
    <location>
        <begin position="373"/>
        <end position="391"/>
    </location>
</feature>
<evidence type="ECO:0000256" key="4">
    <source>
        <dbReference type="ARBA" id="ARBA00023136"/>
    </source>
</evidence>
<evidence type="ECO:0000256" key="1">
    <source>
        <dbReference type="ARBA" id="ARBA00004141"/>
    </source>
</evidence>
<feature type="transmembrane region" description="Helical" evidence="6">
    <location>
        <begin position="136"/>
        <end position="156"/>
    </location>
</feature>
<feature type="transmembrane region" description="Helical" evidence="6">
    <location>
        <begin position="199"/>
        <end position="215"/>
    </location>
</feature>
<evidence type="ECO:0000259" key="7">
    <source>
        <dbReference type="Pfam" id="PF04932"/>
    </source>
</evidence>
<comment type="caution">
    <text evidence="8">The sequence shown here is derived from an EMBL/GenBank/DDBJ whole genome shotgun (WGS) entry which is preliminary data.</text>
</comment>
<feature type="transmembrane region" description="Helical" evidence="6">
    <location>
        <begin position="221"/>
        <end position="238"/>
    </location>
</feature>
<feature type="domain" description="O-antigen ligase-related" evidence="7">
    <location>
        <begin position="206"/>
        <end position="354"/>
    </location>
</feature>
<dbReference type="Proteomes" id="UP000034054">
    <property type="component" value="Unassembled WGS sequence"/>
</dbReference>
<evidence type="ECO:0000256" key="2">
    <source>
        <dbReference type="ARBA" id="ARBA00022692"/>
    </source>
</evidence>
<dbReference type="GO" id="GO:0016020">
    <property type="term" value="C:membrane"/>
    <property type="evidence" value="ECO:0007669"/>
    <property type="project" value="UniProtKB-SubCell"/>
</dbReference>
<evidence type="ECO:0000313" key="8">
    <source>
        <dbReference type="EMBL" id="KKW32302.1"/>
    </source>
</evidence>
<gene>
    <name evidence="8" type="ORF">UY76_C0033G0006</name>
</gene>
<keyword evidence="2 6" id="KW-0812">Transmembrane</keyword>
<feature type="transmembrane region" description="Helical" evidence="6">
    <location>
        <begin position="102"/>
        <end position="124"/>
    </location>
</feature>
<accession>A0A0G1ZVD8</accession>
<feature type="region of interest" description="Disordered" evidence="5">
    <location>
        <begin position="519"/>
        <end position="545"/>
    </location>
</feature>
<evidence type="ECO:0000313" key="9">
    <source>
        <dbReference type="Proteomes" id="UP000034054"/>
    </source>
</evidence>
<dbReference type="EMBL" id="LCRH01000033">
    <property type="protein sequence ID" value="KKW32302.1"/>
    <property type="molecule type" value="Genomic_DNA"/>
</dbReference>
<feature type="transmembrane region" description="Helical" evidence="6">
    <location>
        <begin position="70"/>
        <end position="90"/>
    </location>
</feature>
<evidence type="ECO:0000256" key="5">
    <source>
        <dbReference type="SAM" id="MobiDB-lite"/>
    </source>
</evidence>
<protein>
    <recommendedName>
        <fullName evidence="7">O-antigen ligase-related domain-containing protein</fullName>
    </recommendedName>
</protein>
<feature type="transmembrane region" description="Helical" evidence="6">
    <location>
        <begin position="250"/>
        <end position="268"/>
    </location>
</feature>
<dbReference type="InterPro" id="IPR051533">
    <property type="entry name" value="WaaL-like"/>
</dbReference>
<keyword evidence="3 6" id="KW-1133">Transmembrane helix</keyword>
<feature type="transmembrane region" description="Helical" evidence="6">
    <location>
        <begin position="12"/>
        <end position="32"/>
    </location>
</feature>
<feature type="transmembrane region" description="Helical" evidence="6">
    <location>
        <begin position="168"/>
        <end position="187"/>
    </location>
</feature>
<feature type="transmembrane region" description="Helical" evidence="6">
    <location>
        <begin position="38"/>
        <end position="58"/>
    </location>
</feature>
<evidence type="ECO:0000256" key="6">
    <source>
        <dbReference type="SAM" id="Phobius"/>
    </source>
</evidence>
<feature type="transmembrane region" description="Helical" evidence="6">
    <location>
        <begin position="341"/>
        <end position="361"/>
    </location>
</feature>